<dbReference type="EMBL" id="LNQE01000344">
    <property type="protein sequence ID" value="KUG27276.1"/>
    <property type="molecule type" value="Genomic_DNA"/>
</dbReference>
<sequence length="220" mass="23676">MPADHSGLAARLGRLTAAALAALVLWLPAGACLGQTVLEDVNENSKYYLLTLSGLVGKTSFHNVRAMLVLAAAPPESIHDYVVTINGWPESNGESTFVWNSGDSHMDSLAGRVTCRIVNTFSRSPNISFFHLSPALFKGEGMLTQREGERIRQARKETLPTKVPAVAGELTLDFTGQKVAGTVWLSGYNAVEKANIRYQAAFTGELTGELTSTLRPGRGE</sequence>
<name>A0A0W8G2N6_9ZZZZ</name>
<reference evidence="1" key="1">
    <citation type="journal article" date="2015" name="Proc. Natl. Acad. Sci. U.S.A.">
        <title>Networks of energetic and metabolic interactions define dynamics in microbial communities.</title>
        <authorList>
            <person name="Embree M."/>
            <person name="Liu J.K."/>
            <person name="Al-Bassam M.M."/>
            <person name="Zengler K."/>
        </authorList>
    </citation>
    <scope>NUCLEOTIDE SEQUENCE</scope>
</reference>
<gene>
    <name evidence="1" type="ORF">ASZ90_002869</name>
</gene>
<dbReference type="AlphaFoldDB" id="A0A0W8G2N6"/>
<comment type="caution">
    <text evidence="1">The sequence shown here is derived from an EMBL/GenBank/DDBJ whole genome shotgun (WGS) entry which is preliminary data.</text>
</comment>
<proteinExistence type="predicted"/>
<organism evidence="1">
    <name type="scientific">hydrocarbon metagenome</name>
    <dbReference type="NCBI Taxonomy" id="938273"/>
    <lineage>
        <taxon>unclassified sequences</taxon>
        <taxon>metagenomes</taxon>
        <taxon>ecological metagenomes</taxon>
    </lineage>
</organism>
<protein>
    <submittedName>
        <fullName evidence="1">Uncharacterized protein</fullName>
    </submittedName>
</protein>
<accession>A0A0W8G2N6</accession>
<evidence type="ECO:0000313" key="1">
    <source>
        <dbReference type="EMBL" id="KUG27276.1"/>
    </source>
</evidence>